<dbReference type="RefSeq" id="WP_208914572.1">
    <property type="nucleotide sequence ID" value="NZ_LT840184.1"/>
</dbReference>
<protein>
    <submittedName>
        <fullName evidence="2">Uncharacterized protein</fullName>
    </submittedName>
</protein>
<name>A0A1X7HJM9_9BACL</name>
<gene>
    <name evidence="2" type="ORF">SAMN05661091_3757</name>
</gene>
<reference evidence="2 3" key="1">
    <citation type="submission" date="2017-04" db="EMBL/GenBank/DDBJ databases">
        <authorList>
            <person name="Afonso C.L."/>
            <person name="Miller P.J."/>
            <person name="Scott M.A."/>
            <person name="Spackman E."/>
            <person name="Goraichik I."/>
            <person name="Dimitrov K.M."/>
            <person name="Suarez D.L."/>
            <person name="Swayne D.E."/>
        </authorList>
    </citation>
    <scope>NUCLEOTIDE SEQUENCE [LARGE SCALE GENOMIC DNA]</scope>
    <source>
        <strain evidence="2 3">N3/975</strain>
    </source>
</reference>
<feature type="compositionally biased region" description="Polar residues" evidence="1">
    <location>
        <begin position="50"/>
        <end position="65"/>
    </location>
</feature>
<dbReference type="Proteomes" id="UP000192940">
    <property type="component" value="Chromosome I"/>
</dbReference>
<feature type="compositionally biased region" description="Low complexity" evidence="1">
    <location>
        <begin position="66"/>
        <end position="78"/>
    </location>
</feature>
<keyword evidence="3" id="KW-1185">Reference proteome</keyword>
<dbReference type="AlphaFoldDB" id="A0A1X7HJM9"/>
<evidence type="ECO:0000313" key="2">
    <source>
        <dbReference type="EMBL" id="SMF87498.1"/>
    </source>
</evidence>
<feature type="region of interest" description="Disordered" evidence="1">
    <location>
        <begin position="45"/>
        <end position="91"/>
    </location>
</feature>
<organism evidence="2 3">
    <name type="scientific">Paenibacillus uliginis N3/975</name>
    <dbReference type="NCBI Taxonomy" id="1313296"/>
    <lineage>
        <taxon>Bacteria</taxon>
        <taxon>Bacillati</taxon>
        <taxon>Bacillota</taxon>
        <taxon>Bacilli</taxon>
        <taxon>Bacillales</taxon>
        <taxon>Paenibacillaceae</taxon>
        <taxon>Paenibacillus</taxon>
    </lineage>
</organism>
<accession>A0A1X7HJM9</accession>
<evidence type="ECO:0000256" key="1">
    <source>
        <dbReference type="SAM" id="MobiDB-lite"/>
    </source>
</evidence>
<feature type="compositionally biased region" description="Polar residues" evidence="1">
    <location>
        <begin position="79"/>
        <end position="91"/>
    </location>
</feature>
<evidence type="ECO:0000313" key="3">
    <source>
        <dbReference type="Proteomes" id="UP000192940"/>
    </source>
</evidence>
<dbReference type="STRING" id="1313296.SAMN05661091_3757"/>
<proteinExistence type="predicted"/>
<sequence length="125" mass="13411">MKTSSFLYGAILGAAAYRMISRNRNMSFASMLKGVNLSNLAGNAKDKMMNCNSNQGSGRQESVRPSSGGSDSSSYSSGNQHGVQASTNSKAANLKQVKDFIRSNPDIKHEVEQILKETHTVIPGL</sequence>
<dbReference type="EMBL" id="LT840184">
    <property type="protein sequence ID" value="SMF87498.1"/>
    <property type="molecule type" value="Genomic_DNA"/>
</dbReference>